<dbReference type="Proteomes" id="UP000007266">
    <property type="component" value="Linkage group 2"/>
</dbReference>
<evidence type="ECO:0000313" key="4">
    <source>
        <dbReference type="Proteomes" id="UP000007266"/>
    </source>
</evidence>
<keyword evidence="2" id="KW-0732">Signal</keyword>
<accession>D6W8M3</accession>
<proteinExistence type="predicted"/>
<protein>
    <submittedName>
        <fullName evidence="3">Uncharacterized protein</fullName>
    </submittedName>
</protein>
<sequence length="107" mass="11282">MMIASLLVVAAVVACSSADPIFGWYDVCQECPSSEEDSDIFTETWCEWMCETIEEQECATSSPTTTTIKSSTTAVGASAESSSTTQPSQNTSTTTSSQPSSSTTPKT</sequence>
<dbReference type="AlphaFoldDB" id="D6W8M3"/>
<gene>
    <name evidence="3" type="primary">AUGUSTUS-3.0.2_00736</name>
    <name evidence="3" type="ORF">TcasGA2_TC000736</name>
</gene>
<name>D6W8M3_TRICA</name>
<feature type="chain" id="PRO_5003089049" evidence="2">
    <location>
        <begin position="19"/>
        <end position="107"/>
    </location>
</feature>
<feature type="region of interest" description="Disordered" evidence="1">
    <location>
        <begin position="61"/>
        <end position="107"/>
    </location>
</feature>
<dbReference type="EMBL" id="KQ971312">
    <property type="protein sequence ID" value="EEZ98287.1"/>
    <property type="molecule type" value="Genomic_DNA"/>
</dbReference>
<reference evidence="3 4" key="1">
    <citation type="journal article" date="2008" name="Nature">
        <title>The genome of the model beetle and pest Tribolium castaneum.</title>
        <authorList>
            <consortium name="Tribolium Genome Sequencing Consortium"/>
            <person name="Richards S."/>
            <person name="Gibbs R.A."/>
            <person name="Weinstock G.M."/>
            <person name="Brown S.J."/>
            <person name="Denell R."/>
            <person name="Beeman R.W."/>
            <person name="Gibbs R."/>
            <person name="Beeman R.W."/>
            <person name="Brown S.J."/>
            <person name="Bucher G."/>
            <person name="Friedrich M."/>
            <person name="Grimmelikhuijzen C.J."/>
            <person name="Klingler M."/>
            <person name="Lorenzen M."/>
            <person name="Richards S."/>
            <person name="Roth S."/>
            <person name="Schroder R."/>
            <person name="Tautz D."/>
            <person name="Zdobnov E.M."/>
            <person name="Muzny D."/>
            <person name="Gibbs R.A."/>
            <person name="Weinstock G.M."/>
            <person name="Attaway T."/>
            <person name="Bell S."/>
            <person name="Buhay C.J."/>
            <person name="Chandrabose M.N."/>
            <person name="Chavez D."/>
            <person name="Clerk-Blankenburg K.P."/>
            <person name="Cree A."/>
            <person name="Dao M."/>
            <person name="Davis C."/>
            <person name="Chacko J."/>
            <person name="Dinh H."/>
            <person name="Dugan-Rocha S."/>
            <person name="Fowler G."/>
            <person name="Garner T.T."/>
            <person name="Garnes J."/>
            <person name="Gnirke A."/>
            <person name="Hawes A."/>
            <person name="Hernandez J."/>
            <person name="Hines S."/>
            <person name="Holder M."/>
            <person name="Hume J."/>
            <person name="Jhangiani S.N."/>
            <person name="Joshi V."/>
            <person name="Khan Z.M."/>
            <person name="Jackson L."/>
            <person name="Kovar C."/>
            <person name="Kowis A."/>
            <person name="Lee S."/>
            <person name="Lewis L.R."/>
            <person name="Margolis J."/>
            <person name="Morgan M."/>
            <person name="Nazareth L.V."/>
            <person name="Nguyen N."/>
            <person name="Okwuonu G."/>
            <person name="Parker D."/>
            <person name="Richards S."/>
            <person name="Ruiz S.J."/>
            <person name="Santibanez J."/>
            <person name="Savard J."/>
            <person name="Scherer S.E."/>
            <person name="Schneider B."/>
            <person name="Sodergren E."/>
            <person name="Tautz D."/>
            <person name="Vattahil S."/>
            <person name="Villasana D."/>
            <person name="White C.S."/>
            <person name="Wright R."/>
            <person name="Park Y."/>
            <person name="Beeman R.W."/>
            <person name="Lord J."/>
            <person name="Oppert B."/>
            <person name="Lorenzen M."/>
            <person name="Brown S."/>
            <person name="Wang L."/>
            <person name="Savard J."/>
            <person name="Tautz D."/>
            <person name="Richards S."/>
            <person name="Weinstock G."/>
            <person name="Gibbs R.A."/>
            <person name="Liu Y."/>
            <person name="Worley K."/>
            <person name="Weinstock G."/>
            <person name="Elsik C.G."/>
            <person name="Reese J.T."/>
            <person name="Elhaik E."/>
            <person name="Landan G."/>
            <person name="Graur D."/>
            <person name="Arensburger P."/>
            <person name="Atkinson P."/>
            <person name="Beeman R.W."/>
            <person name="Beidler J."/>
            <person name="Brown S.J."/>
            <person name="Demuth J.P."/>
            <person name="Drury D.W."/>
            <person name="Du Y.Z."/>
            <person name="Fujiwara H."/>
            <person name="Lorenzen M."/>
            <person name="Maselli V."/>
            <person name="Osanai M."/>
            <person name="Park Y."/>
            <person name="Robertson H.M."/>
            <person name="Tu Z."/>
            <person name="Wang J.J."/>
            <person name="Wang S."/>
            <person name="Richards S."/>
            <person name="Song H."/>
            <person name="Zhang L."/>
            <person name="Sodergren E."/>
            <person name="Werner D."/>
            <person name="Stanke M."/>
            <person name="Morgenstern B."/>
            <person name="Solovyev V."/>
            <person name="Kosarev P."/>
            <person name="Brown G."/>
            <person name="Chen H.C."/>
            <person name="Ermolaeva O."/>
            <person name="Hlavina W."/>
            <person name="Kapustin Y."/>
            <person name="Kiryutin B."/>
            <person name="Kitts P."/>
            <person name="Maglott D."/>
            <person name="Pruitt K."/>
            <person name="Sapojnikov V."/>
            <person name="Souvorov A."/>
            <person name="Mackey A.J."/>
            <person name="Waterhouse R.M."/>
            <person name="Wyder S."/>
            <person name="Zdobnov E.M."/>
            <person name="Zdobnov E.M."/>
            <person name="Wyder S."/>
            <person name="Kriventseva E.V."/>
            <person name="Kadowaki T."/>
            <person name="Bork P."/>
            <person name="Aranda M."/>
            <person name="Bao R."/>
            <person name="Beermann A."/>
            <person name="Berns N."/>
            <person name="Bolognesi R."/>
            <person name="Bonneton F."/>
            <person name="Bopp D."/>
            <person name="Brown S.J."/>
            <person name="Bucher G."/>
            <person name="Butts T."/>
            <person name="Chaumot A."/>
            <person name="Denell R.E."/>
            <person name="Ferrier D.E."/>
            <person name="Friedrich M."/>
            <person name="Gordon C.M."/>
            <person name="Jindra M."/>
            <person name="Klingler M."/>
            <person name="Lan Q."/>
            <person name="Lattorff H.M."/>
            <person name="Laudet V."/>
            <person name="von Levetsow C."/>
            <person name="Liu Z."/>
            <person name="Lutz R."/>
            <person name="Lynch J.A."/>
            <person name="da Fonseca R.N."/>
            <person name="Posnien N."/>
            <person name="Reuter R."/>
            <person name="Roth S."/>
            <person name="Savard J."/>
            <person name="Schinko J.B."/>
            <person name="Schmitt C."/>
            <person name="Schoppmeier M."/>
            <person name="Schroder R."/>
            <person name="Shippy T.D."/>
            <person name="Simonnet F."/>
            <person name="Marques-Souza H."/>
            <person name="Tautz D."/>
            <person name="Tomoyasu Y."/>
            <person name="Trauner J."/>
            <person name="Van der Zee M."/>
            <person name="Vervoort M."/>
            <person name="Wittkopp N."/>
            <person name="Wimmer E.A."/>
            <person name="Yang X."/>
            <person name="Jones A.K."/>
            <person name="Sattelle D.B."/>
            <person name="Ebert P.R."/>
            <person name="Nelson D."/>
            <person name="Scott J.G."/>
            <person name="Beeman R.W."/>
            <person name="Muthukrishnan S."/>
            <person name="Kramer K.J."/>
            <person name="Arakane Y."/>
            <person name="Beeman R.W."/>
            <person name="Zhu Q."/>
            <person name="Hogenkamp D."/>
            <person name="Dixit R."/>
            <person name="Oppert B."/>
            <person name="Jiang H."/>
            <person name="Zou Z."/>
            <person name="Marshall J."/>
            <person name="Elpidina E."/>
            <person name="Vinokurov K."/>
            <person name="Oppert C."/>
            <person name="Zou Z."/>
            <person name="Evans J."/>
            <person name="Lu Z."/>
            <person name="Zhao P."/>
            <person name="Sumathipala N."/>
            <person name="Altincicek B."/>
            <person name="Vilcinskas A."/>
            <person name="Williams M."/>
            <person name="Hultmark D."/>
            <person name="Hetru C."/>
            <person name="Jiang H."/>
            <person name="Grimmelikhuijzen C.J."/>
            <person name="Hauser F."/>
            <person name="Cazzamali G."/>
            <person name="Williamson M."/>
            <person name="Park Y."/>
            <person name="Li B."/>
            <person name="Tanaka Y."/>
            <person name="Predel R."/>
            <person name="Neupert S."/>
            <person name="Schachtner J."/>
            <person name="Verleyen P."/>
            <person name="Raible F."/>
            <person name="Bork P."/>
            <person name="Friedrich M."/>
            <person name="Walden K.K."/>
            <person name="Robertson H.M."/>
            <person name="Angeli S."/>
            <person name="Foret S."/>
            <person name="Bucher G."/>
            <person name="Schuetz S."/>
            <person name="Maleszka R."/>
            <person name="Wimmer E.A."/>
            <person name="Beeman R.W."/>
            <person name="Lorenzen M."/>
            <person name="Tomoyasu Y."/>
            <person name="Miller S.C."/>
            <person name="Grossmann D."/>
            <person name="Bucher G."/>
        </authorList>
    </citation>
    <scope>NUCLEOTIDE SEQUENCE [LARGE SCALE GENOMIC DNA]</scope>
    <source>
        <strain evidence="3 4">Georgia GA2</strain>
    </source>
</reference>
<feature type="compositionally biased region" description="Low complexity" evidence="1">
    <location>
        <begin position="61"/>
        <end position="73"/>
    </location>
</feature>
<evidence type="ECO:0000313" key="3">
    <source>
        <dbReference type="EMBL" id="EEZ98287.1"/>
    </source>
</evidence>
<organism evidence="3 4">
    <name type="scientific">Tribolium castaneum</name>
    <name type="common">Red flour beetle</name>
    <dbReference type="NCBI Taxonomy" id="7070"/>
    <lineage>
        <taxon>Eukaryota</taxon>
        <taxon>Metazoa</taxon>
        <taxon>Ecdysozoa</taxon>
        <taxon>Arthropoda</taxon>
        <taxon>Hexapoda</taxon>
        <taxon>Insecta</taxon>
        <taxon>Pterygota</taxon>
        <taxon>Neoptera</taxon>
        <taxon>Endopterygota</taxon>
        <taxon>Coleoptera</taxon>
        <taxon>Polyphaga</taxon>
        <taxon>Cucujiformia</taxon>
        <taxon>Tenebrionidae</taxon>
        <taxon>Tenebrionidae incertae sedis</taxon>
        <taxon>Tribolium</taxon>
    </lineage>
</organism>
<dbReference type="OrthoDB" id="10476688at2759"/>
<evidence type="ECO:0000256" key="2">
    <source>
        <dbReference type="SAM" id="SignalP"/>
    </source>
</evidence>
<evidence type="ECO:0000256" key="1">
    <source>
        <dbReference type="SAM" id="MobiDB-lite"/>
    </source>
</evidence>
<dbReference type="HOGENOM" id="CLU_2213256_0_0_1"/>
<feature type="signal peptide" evidence="2">
    <location>
        <begin position="1"/>
        <end position="18"/>
    </location>
</feature>
<reference evidence="3 4" key="2">
    <citation type="journal article" date="2010" name="Nucleic Acids Res.">
        <title>BeetleBase in 2010: revisions to provide comprehensive genomic information for Tribolium castaneum.</title>
        <authorList>
            <person name="Kim H.S."/>
            <person name="Murphy T."/>
            <person name="Xia J."/>
            <person name="Caragea D."/>
            <person name="Park Y."/>
            <person name="Beeman R.W."/>
            <person name="Lorenzen M.D."/>
            <person name="Butcher S."/>
            <person name="Manak J.R."/>
            <person name="Brown S.J."/>
        </authorList>
    </citation>
    <scope>GENOME REANNOTATION</scope>
    <source>
        <strain evidence="3 4">Georgia GA2</strain>
    </source>
</reference>
<dbReference type="KEGG" id="tca:663302"/>
<feature type="compositionally biased region" description="Low complexity" evidence="1">
    <location>
        <begin position="81"/>
        <end position="107"/>
    </location>
</feature>
<keyword evidence="4" id="KW-1185">Reference proteome</keyword>